<dbReference type="PANTHER" id="PTHR35498:SF5">
    <property type="entry name" value="RUBREDOXIN FAMILY PROTEIN"/>
    <property type="match status" value="1"/>
</dbReference>
<protein>
    <submittedName>
        <fullName evidence="2">Uncharacterized protein LOC111277755 isoform X1</fullName>
    </submittedName>
</protein>
<keyword evidence="1" id="KW-1185">Reference proteome</keyword>
<dbReference type="RefSeq" id="XP_022719905.1">
    <property type="nucleotide sequence ID" value="XM_022864170.1"/>
</dbReference>
<dbReference type="AlphaFoldDB" id="A0A6P5WUT0"/>
<sequence length="133" mass="13961">MSSALVAGASSSCSAAFTSRNHSIKATTTSSPKAFTPFTSQKTTVQGLPLQEAKKGASGFFLAERKGTFSSSHARRGIEITARTIEVEVDKPLGLTLGQKKGGGVVITASFRFGAPSDIDTSHESVLNFFFVN</sequence>
<gene>
    <name evidence="2" type="primary">LOC111277755</name>
</gene>
<accession>A0A6P5WUT0</accession>
<organism evidence="1 2">
    <name type="scientific">Durio zibethinus</name>
    <name type="common">Durian</name>
    <dbReference type="NCBI Taxonomy" id="66656"/>
    <lineage>
        <taxon>Eukaryota</taxon>
        <taxon>Viridiplantae</taxon>
        <taxon>Streptophyta</taxon>
        <taxon>Embryophyta</taxon>
        <taxon>Tracheophyta</taxon>
        <taxon>Spermatophyta</taxon>
        <taxon>Magnoliopsida</taxon>
        <taxon>eudicotyledons</taxon>
        <taxon>Gunneridae</taxon>
        <taxon>Pentapetalae</taxon>
        <taxon>rosids</taxon>
        <taxon>malvids</taxon>
        <taxon>Malvales</taxon>
        <taxon>Malvaceae</taxon>
        <taxon>Helicteroideae</taxon>
        <taxon>Durio</taxon>
    </lineage>
</organism>
<dbReference type="OrthoDB" id="10264829at2759"/>
<evidence type="ECO:0000313" key="1">
    <source>
        <dbReference type="Proteomes" id="UP000515121"/>
    </source>
</evidence>
<proteinExistence type="predicted"/>
<dbReference type="KEGG" id="dzi:111277755"/>
<dbReference type="PANTHER" id="PTHR35498">
    <property type="entry name" value="PROTEIN LOW PSII ACCUMULATION 1, CHLOROPLASTIC"/>
    <property type="match status" value="1"/>
</dbReference>
<evidence type="ECO:0000313" key="2">
    <source>
        <dbReference type="RefSeq" id="XP_022719905.1"/>
    </source>
</evidence>
<reference evidence="2" key="1">
    <citation type="submission" date="2025-08" db="UniProtKB">
        <authorList>
            <consortium name="RefSeq"/>
        </authorList>
    </citation>
    <scope>IDENTIFICATION</scope>
    <source>
        <tissue evidence="2">Fruit stalk</tissue>
    </source>
</reference>
<dbReference type="GeneID" id="111277755"/>
<name>A0A6P5WUT0_DURZI</name>
<dbReference type="Proteomes" id="UP000515121">
    <property type="component" value="Unplaced"/>
</dbReference>